<feature type="domain" description="Glycoside hydrolase family 31 N-terminal" evidence="4">
    <location>
        <begin position="102"/>
        <end position="174"/>
    </location>
</feature>
<dbReference type="InterPro" id="IPR025887">
    <property type="entry name" value="Glyco_hydro_31_N_dom"/>
</dbReference>
<dbReference type="RefSeq" id="WP_052955475.1">
    <property type="nucleotide sequence ID" value="NZ_BBWV01000001.1"/>
</dbReference>
<keyword evidence="2" id="KW-0326">Glycosidase</keyword>
<dbReference type="GO" id="GO:0030246">
    <property type="term" value="F:carbohydrate binding"/>
    <property type="evidence" value="ECO:0007669"/>
    <property type="project" value="InterPro"/>
</dbReference>
<evidence type="ECO:0000313" key="6">
    <source>
        <dbReference type="EMBL" id="GAO41608.1"/>
    </source>
</evidence>
<dbReference type="InterPro" id="IPR013780">
    <property type="entry name" value="Glyco_hydro_b"/>
</dbReference>
<dbReference type="InterPro" id="IPR000322">
    <property type="entry name" value="Glyco_hydro_31_TIM"/>
</dbReference>
<accession>A0A0E9MVT8</accession>
<feature type="domain" description="Glycoside hydrolase family 31 TIM barrel" evidence="3">
    <location>
        <begin position="217"/>
        <end position="553"/>
    </location>
</feature>
<feature type="domain" description="Glycosyl hydrolase family 31 C-terminal" evidence="5">
    <location>
        <begin position="561"/>
        <end position="647"/>
    </location>
</feature>
<evidence type="ECO:0000259" key="4">
    <source>
        <dbReference type="Pfam" id="PF13802"/>
    </source>
</evidence>
<keyword evidence="2" id="KW-0378">Hydrolase</keyword>
<dbReference type="SUPFAM" id="SSF51011">
    <property type="entry name" value="Glycosyl hydrolase domain"/>
    <property type="match status" value="1"/>
</dbReference>
<dbReference type="STRING" id="1220578.FPE01S_01_06220"/>
<dbReference type="Pfam" id="PF13802">
    <property type="entry name" value="Gal_mutarotas_2"/>
    <property type="match status" value="1"/>
</dbReference>
<dbReference type="InterPro" id="IPR011013">
    <property type="entry name" value="Gal_mutarotase_sf_dom"/>
</dbReference>
<evidence type="ECO:0000313" key="7">
    <source>
        <dbReference type="Proteomes" id="UP000033121"/>
    </source>
</evidence>
<reference evidence="6 7" key="1">
    <citation type="submission" date="2015-04" db="EMBL/GenBank/DDBJ databases">
        <title>Whole genome shotgun sequence of Flavihumibacter petaseus NBRC 106054.</title>
        <authorList>
            <person name="Miyazawa S."/>
            <person name="Hosoyama A."/>
            <person name="Hashimoto M."/>
            <person name="Noguchi M."/>
            <person name="Tsuchikane K."/>
            <person name="Ohji S."/>
            <person name="Yamazoe A."/>
            <person name="Ichikawa N."/>
            <person name="Kimura A."/>
            <person name="Fujita N."/>
        </authorList>
    </citation>
    <scope>NUCLEOTIDE SEQUENCE [LARGE SCALE GENOMIC DNA]</scope>
    <source>
        <strain evidence="6 7">NBRC 106054</strain>
    </source>
</reference>
<gene>
    <name evidence="6" type="ORF">FPE01S_01_06220</name>
</gene>
<comment type="similarity">
    <text evidence="1 2">Belongs to the glycosyl hydrolase 31 family.</text>
</comment>
<evidence type="ECO:0000256" key="2">
    <source>
        <dbReference type="RuleBase" id="RU361185"/>
    </source>
</evidence>
<proteinExistence type="inferred from homology"/>
<dbReference type="Pfam" id="PF21365">
    <property type="entry name" value="Glyco_hydro_31_3rd"/>
    <property type="match status" value="1"/>
</dbReference>
<organism evidence="6 7">
    <name type="scientific">Flavihumibacter petaseus NBRC 106054</name>
    <dbReference type="NCBI Taxonomy" id="1220578"/>
    <lineage>
        <taxon>Bacteria</taxon>
        <taxon>Pseudomonadati</taxon>
        <taxon>Bacteroidota</taxon>
        <taxon>Chitinophagia</taxon>
        <taxon>Chitinophagales</taxon>
        <taxon>Chitinophagaceae</taxon>
        <taxon>Flavihumibacter</taxon>
    </lineage>
</organism>
<dbReference type="OrthoDB" id="176168at2"/>
<dbReference type="InterPro" id="IPR048395">
    <property type="entry name" value="Glyco_hydro_31_C"/>
</dbReference>
<dbReference type="CDD" id="cd14752">
    <property type="entry name" value="GH31_N"/>
    <property type="match status" value="1"/>
</dbReference>
<protein>
    <submittedName>
        <fullName evidence="6">Putative alpha-glucosidase</fullName>
    </submittedName>
</protein>
<evidence type="ECO:0000259" key="3">
    <source>
        <dbReference type="Pfam" id="PF01055"/>
    </source>
</evidence>
<dbReference type="EMBL" id="BBWV01000001">
    <property type="protein sequence ID" value="GAO41608.1"/>
    <property type="molecule type" value="Genomic_DNA"/>
</dbReference>
<dbReference type="AlphaFoldDB" id="A0A0E9MVT8"/>
<evidence type="ECO:0000256" key="1">
    <source>
        <dbReference type="ARBA" id="ARBA00007806"/>
    </source>
</evidence>
<keyword evidence="7" id="KW-1185">Reference proteome</keyword>
<dbReference type="Pfam" id="PF01055">
    <property type="entry name" value="Glyco_hydro_31_2nd"/>
    <property type="match status" value="1"/>
</dbReference>
<dbReference type="Gene3D" id="3.20.20.80">
    <property type="entry name" value="Glycosidases"/>
    <property type="match status" value="1"/>
</dbReference>
<evidence type="ECO:0000259" key="5">
    <source>
        <dbReference type="Pfam" id="PF21365"/>
    </source>
</evidence>
<name>A0A0E9MVT8_9BACT</name>
<dbReference type="InterPro" id="IPR017853">
    <property type="entry name" value="GH"/>
</dbReference>
<dbReference type="SUPFAM" id="SSF74650">
    <property type="entry name" value="Galactose mutarotase-like"/>
    <property type="match status" value="1"/>
</dbReference>
<dbReference type="InterPro" id="IPR051816">
    <property type="entry name" value="Glycosyl_Hydrolase_31"/>
</dbReference>
<dbReference type="PANTHER" id="PTHR43863">
    <property type="entry name" value="HYDROLASE, PUTATIVE (AFU_ORTHOLOGUE AFUA_1G03140)-RELATED"/>
    <property type="match status" value="1"/>
</dbReference>
<dbReference type="GO" id="GO:0004553">
    <property type="term" value="F:hydrolase activity, hydrolyzing O-glycosyl compounds"/>
    <property type="evidence" value="ECO:0007669"/>
    <property type="project" value="InterPro"/>
</dbReference>
<dbReference type="GO" id="GO:0005975">
    <property type="term" value="P:carbohydrate metabolic process"/>
    <property type="evidence" value="ECO:0007669"/>
    <property type="project" value="InterPro"/>
</dbReference>
<dbReference type="Proteomes" id="UP000033121">
    <property type="component" value="Unassembled WGS sequence"/>
</dbReference>
<dbReference type="SUPFAM" id="SSF51445">
    <property type="entry name" value="(Trans)glycosidases"/>
    <property type="match status" value="1"/>
</dbReference>
<dbReference type="PANTHER" id="PTHR43863:SF2">
    <property type="entry name" value="MALTASE-GLUCOAMYLASE"/>
    <property type="match status" value="1"/>
</dbReference>
<comment type="caution">
    <text evidence="6">The sequence shown here is derived from an EMBL/GenBank/DDBJ whole genome shotgun (WGS) entry which is preliminary data.</text>
</comment>
<dbReference type="Gene3D" id="2.60.40.1180">
    <property type="entry name" value="Golgi alpha-mannosidase II"/>
    <property type="match status" value="2"/>
</dbReference>
<dbReference type="Gene3D" id="2.60.40.1760">
    <property type="entry name" value="glycosyl hydrolase (family 31)"/>
    <property type="match status" value="1"/>
</dbReference>
<sequence length="793" mass="89704">MGNRILFLILTVLFTGGVAAQVVVKGNRSWKWQSFGTSALKLVYQPEGNWLQTNLSDAVIAKPDKQVLGWELHVDTVTTNIAVLFPDSVSLELARDDTGSLKGFRIRLEPGERLYGGGERAIDLNRRGYRLPLYNEPSYGYQEGAVALNYSVPVFFSSRGYAVFFDNPSRGYADLGKSDSSWMEVSFTGGELNVYLITGATLDEQLRHFTELTGRQPLPPRWTFGNFMSRFGYTSQEQVLDILERTQAARIPTDAVIFDLFWFGDKIQGTLGNFDWINRQHWPDPKGMMDSLANRKIKTILISEPFFLEGTKYYPESLPFLAVDNNGKPYTLQDLYFGKGGLLDLFRNDAQSWFWKLYDKQIRLGVDGWWGDLGEPEKHPADMFHKISIGGKTTSVSADVVHNIYGHTWSKFLAGYYLKNYPGQRLFYLNRSGFAGTPRYGIFPWTGDVSRSWSGLRAQLSLLQGMSISGVPYIHSDAGGFAGGDGDAELYLRWLQFAAFTPVFRPHGTMVGNIDPGAASYPSEPVEWPDSIRDAARRIIQIRYDLLPYNYSLAFDQTTIGKPLIRPMNYYSFADSNLQRSTDQYMWGDQLLVAPIVEKGATTRKLWLPEGDWFSFWTNRRIPGGASLDEPVQWDRIPVFVKAGSFIPTRPGLRNTDDYKTRFLLVKYYQDEHPSSYTLFDDDGKNPQSLSTGNFERINFSAKTVKNVQQIIVGTDNVGYVGKVIKKVIVLEIISNAGNPKQIRLDNMIVPVRSKFEESELGKGSGSIWDPINNTLRVYFEYTGKPQVLSLSY</sequence>